<comment type="caution">
    <text evidence="1">The sequence shown here is derived from an EMBL/GenBank/DDBJ whole genome shotgun (WGS) entry which is preliminary data.</text>
</comment>
<evidence type="ECO:0000313" key="1">
    <source>
        <dbReference type="EMBL" id="HIZ25015.1"/>
    </source>
</evidence>
<dbReference type="AlphaFoldDB" id="A0A9D2DXQ9"/>
<name>A0A9D2DXQ9_9FIRM</name>
<sequence>MRQNLEDAVTRLEGLIGGNTSDVTALETALEEVTAAYAAADALLEADITTLQEQDTALSEGITALQTTLVAADDAIWDAIGQLQSDLDASEQTLSTVIIGRHVIPRERRALLSCRSPRRAGPAGPRHCRRAGRD</sequence>
<proteinExistence type="predicted"/>
<evidence type="ECO:0000313" key="2">
    <source>
        <dbReference type="Proteomes" id="UP000824044"/>
    </source>
</evidence>
<accession>A0A9D2DXQ9</accession>
<dbReference type="Proteomes" id="UP000824044">
    <property type="component" value="Unassembled WGS sequence"/>
</dbReference>
<reference evidence="1" key="1">
    <citation type="journal article" date="2021" name="PeerJ">
        <title>Extensive microbial diversity within the chicken gut microbiome revealed by metagenomics and culture.</title>
        <authorList>
            <person name="Gilroy R."/>
            <person name="Ravi A."/>
            <person name="Getino M."/>
            <person name="Pursley I."/>
            <person name="Horton D.L."/>
            <person name="Alikhan N.F."/>
            <person name="Baker D."/>
            <person name="Gharbi K."/>
            <person name="Hall N."/>
            <person name="Watson M."/>
            <person name="Adriaenssens E.M."/>
            <person name="Foster-Nyarko E."/>
            <person name="Jarju S."/>
            <person name="Secka A."/>
            <person name="Antonio M."/>
            <person name="Oren A."/>
            <person name="Chaudhuri R.R."/>
            <person name="La Ragione R."/>
            <person name="Hildebrand F."/>
            <person name="Pallen M.J."/>
        </authorList>
    </citation>
    <scope>NUCLEOTIDE SEQUENCE</scope>
    <source>
        <strain evidence="1">CHK33-5263</strain>
    </source>
</reference>
<organism evidence="1 2">
    <name type="scientific">Candidatus Gallimonas intestinigallinarum</name>
    <dbReference type="NCBI Taxonomy" id="2838604"/>
    <lineage>
        <taxon>Bacteria</taxon>
        <taxon>Bacillati</taxon>
        <taxon>Bacillota</taxon>
        <taxon>Clostridia</taxon>
        <taxon>Candidatus Gallimonas</taxon>
    </lineage>
</organism>
<protein>
    <submittedName>
        <fullName evidence="1">Uncharacterized protein</fullName>
    </submittedName>
</protein>
<dbReference type="EMBL" id="DXBS01000114">
    <property type="protein sequence ID" value="HIZ25015.1"/>
    <property type="molecule type" value="Genomic_DNA"/>
</dbReference>
<reference evidence="1" key="2">
    <citation type="submission" date="2021-04" db="EMBL/GenBank/DDBJ databases">
        <authorList>
            <person name="Gilroy R."/>
        </authorList>
    </citation>
    <scope>NUCLEOTIDE SEQUENCE</scope>
    <source>
        <strain evidence="1">CHK33-5263</strain>
    </source>
</reference>
<gene>
    <name evidence="1" type="ORF">H9812_06055</name>
</gene>